<organism evidence="2 3">
    <name type="scientific">Paenimyroides ummariense</name>
    <dbReference type="NCBI Taxonomy" id="913024"/>
    <lineage>
        <taxon>Bacteria</taxon>
        <taxon>Pseudomonadati</taxon>
        <taxon>Bacteroidota</taxon>
        <taxon>Flavobacteriia</taxon>
        <taxon>Flavobacteriales</taxon>
        <taxon>Flavobacteriaceae</taxon>
        <taxon>Paenimyroides</taxon>
    </lineage>
</organism>
<sequence>MRKTLLLLMLLASVSTTLTAQNKNDETTLDELIIHSKAKKKIKKLKVKGFPFYGYYGQNESIVTGLTNLPKGKVKSVIFNFNNRYTRFVGQNFNQINISYLDMEFGILVYEMNDKYQLGNIVSNCEVKFSVSKDHKGDFKVDLSEIDFPEGQFFIGLKVLSETYKNDIGFYVMLSDNDENVSYRTHKNYKGANGNDFFNLEGEHLKMTLEIEQ</sequence>
<accession>A0A1I5E8K3</accession>
<dbReference type="Proteomes" id="UP000199036">
    <property type="component" value="Unassembled WGS sequence"/>
</dbReference>
<reference evidence="3" key="1">
    <citation type="submission" date="2016-10" db="EMBL/GenBank/DDBJ databases">
        <authorList>
            <person name="Varghese N."/>
            <person name="Submissions S."/>
        </authorList>
    </citation>
    <scope>NUCLEOTIDE SEQUENCE [LARGE SCALE GENOMIC DNA]</scope>
    <source>
        <strain evidence="3">DS-12</strain>
    </source>
</reference>
<evidence type="ECO:0000313" key="3">
    <source>
        <dbReference type="Proteomes" id="UP000199036"/>
    </source>
</evidence>
<dbReference type="AlphaFoldDB" id="A0A1I5E8K3"/>
<gene>
    <name evidence="2" type="ORF">SAMN05421741_11934</name>
</gene>
<name>A0A1I5E8K3_9FLAO</name>
<dbReference type="RefSeq" id="WP_091524892.1">
    <property type="nucleotide sequence ID" value="NZ_FOVI01000019.1"/>
</dbReference>
<evidence type="ECO:0000256" key="1">
    <source>
        <dbReference type="SAM" id="SignalP"/>
    </source>
</evidence>
<evidence type="ECO:0008006" key="4">
    <source>
        <dbReference type="Google" id="ProtNLM"/>
    </source>
</evidence>
<proteinExistence type="predicted"/>
<dbReference type="EMBL" id="FOVI01000019">
    <property type="protein sequence ID" value="SFO07814.1"/>
    <property type="molecule type" value="Genomic_DNA"/>
</dbReference>
<protein>
    <recommendedName>
        <fullName evidence="4">Secreted protein</fullName>
    </recommendedName>
</protein>
<feature type="signal peptide" evidence="1">
    <location>
        <begin position="1"/>
        <end position="20"/>
    </location>
</feature>
<dbReference type="OrthoDB" id="1354702at2"/>
<dbReference type="STRING" id="913024.SAMN05421741_11934"/>
<evidence type="ECO:0000313" key="2">
    <source>
        <dbReference type="EMBL" id="SFO07814.1"/>
    </source>
</evidence>
<keyword evidence="1" id="KW-0732">Signal</keyword>
<feature type="chain" id="PRO_5011636149" description="Secreted protein" evidence="1">
    <location>
        <begin position="21"/>
        <end position="213"/>
    </location>
</feature>
<keyword evidence="3" id="KW-1185">Reference proteome</keyword>